<keyword evidence="3" id="KW-1185">Reference proteome</keyword>
<gene>
    <name evidence="2" type="ORF">A8L45_04220</name>
</gene>
<proteinExistence type="predicted"/>
<evidence type="ECO:0000313" key="2">
    <source>
        <dbReference type="EMBL" id="ODA35376.1"/>
    </source>
</evidence>
<reference evidence="2 3" key="1">
    <citation type="submission" date="2016-05" db="EMBL/GenBank/DDBJ databases">
        <title>Genomic Taxonomy of the Vibrionaceae.</title>
        <authorList>
            <person name="Gomez-Gil B."/>
            <person name="Enciso-Ibarra J."/>
        </authorList>
    </citation>
    <scope>NUCLEOTIDE SEQUENCE [LARGE SCALE GENOMIC DNA]</scope>
    <source>
        <strain evidence="2 3">CAIM 1920</strain>
    </source>
</reference>
<sequence length="81" mass="9502">MINLSRLSDLLVFWVYQKLHTKVNSVILLVPVQIMMFISVLAVLLRVSRILLCNLRLWALEVAYGPRLFELIPEYFRLSLV</sequence>
<keyword evidence="1" id="KW-0472">Membrane</keyword>
<evidence type="ECO:0000313" key="3">
    <source>
        <dbReference type="Proteomes" id="UP000094936"/>
    </source>
</evidence>
<protein>
    <submittedName>
        <fullName evidence="2">Uncharacterized protein</fullName>
    </submittedName>
</protein>
<dbReference type="STRING" id="1080227.A8L45_04220"/>
<dbReference type="Proteomes" id="UP000094936">
    <property type="component" value="Unassembled WGS sequence"/>
</dbReference>
<keyword evidence="1" id="KW-1133">Transmembrane helix</keyword>
<feature type="transmembrane region" description="Helical" evidence="1">
    <location>
        <begin position="26"/>
        <end position="47"/>
    </location>
</feature>
<organism evidence="2 3">
    <name type="scientific">Veronia pacifica</name>
    <dbReference type="NCBI Taxonomy" id="1080227"/>
    <lineage>
        <taxon>Bacteria</taxon>
        <taxon>Pseudomonadati</taxon>
        <taxon>Pseudomonadota</taxon>
        <taxon>Gammaproteobacteria</taxon>
        <taxon>Vibrionales</taxon>
        <taxon>Vibrionaceae</taxon>
        <taxon>Veronia</taxon>
    </lineage>
</organism>
<dbReference type="AlphaFoldDB" id="A0A1C3EQ65"/>
<evidence type="ECO:0000256" key="1">
    <source>
        <dbReference type="SAM" id="Phobius"/>
    </source>
</evidence>
<name>A0A1C3EQ65_9GAMM</name>
<dbReference type="EMBL" id="LYBM01000004">
    <property type="protein sequence ID" value="ODA35376.1"/>
    <property type="molecule type" value="Genomic_DNA"/>
</dbReference>
<comment type="caution">
    <text evidence="2">The sequence shown here is derived from an EMBL/GenBank/DDBJ whole genome shotgun (WGS) entry which is preliminary data.</text>
</comment>
<keyword evidence="1" id="KW-0812">Transmembrane</keyword>
<accession>A0A1C3EQ65</accession>